<gene>
    <name evidence="8" type="ORF">WH95_10335</name>
</gene>
<keyword evidence="4" id="KW-0378">Hydrolase</keyword>
<dbReference type="Gene3D" id="3.30.70.100">
    <property type="match status" value="1"/>
</dbReference>
<protein>
    <recommendedName>
        <fullName evidence="2 4">acylphosphatase</fullName>
        <ecNumber evidence="2 4">3.6.1.7</ecNumber>
    </recommendedName>
</protein>
<dbReference type="PATRIC" id="fig|1549748.8.peg.4145"/>
<dbReference type="STRING" id="1549748.WH95_10335"/>
<comment type="caution">
    <text evidence="8">The sequence shown here is derived from an EMBL/GenBank/DDBJ whole genome shotgun (WGS) entry which is preliminary data.</text>
</comment>
<evidence type="ECO:0000256" key="1">
    <source>
        <dbReference type="ARBA" id="ARBA00005614"/>
    </source>
</evidence>
<dbReference type="Proteomes" id="UP000034491">
    <property type="component" value="Unassembled WGS sequence"/>
</dbReference>
<dbReference type="PANTHER" id="PTHR47268">
    <property type="entry name" value="ACYLPHOSPHATASE"/>
    <property type="match status" value="1"/>
</dbReference>
<keyword evidence="9" id="KW-1185">Reference proteome</keyword>
<feature type="active site" evidence="4">
    <location>
        <position position="20"/>
    </location>
</feature>
<sequence>MADQQVRLLITGRVQGVWYRGWTVETATKLGLKGWVRNLMSGQVEAVAQGDESSIDALIKACHDGPQLASVESIDVTEDNSPLDDVDDFRQIK</sequence>
<comment type="similarity">
    <text evidence="1 5">Belongs to the acylphosphatase family.</text>
</comment>
<organism evidence="8 9">
    <name type="scientific">Kiloniella litopenaei</name>
    <dbReference type="NCBI Taxonomy" id="1549748"/>
    <lineage>
        <taxon>Bacteria</taxon>
        <taxon>Pseudomonadati</taxon>
        <taxon>Pseudomonadota</taxon>
        <taxon>Alphaproteobacteria</taxon>
        <taxon>Rhodospirillales</taxon>
        <taxon>Kiloniellaceae</taxon>
        <taxon>Kiloniella</taxon>
    </lineage>
</organism>
<evidence type="ECO:0000256" key="5">
    <source>
        <dbReference type="RuleBase" id="RU004168"/>
    </source>
</evidence>
<feature type="compositionally biased region" description="Acidic residues" evidence="6">
    <location>
        <begin position="75"/>
        <end position="87"/>
    </location>
</feature>
<dbReference type="AlphaFoldDB" id="A0A0M2R4Q7"/>
<feature type="domain" description="Acylphosphatase-like" evidence="7">
    <location>
        <begin position="5"/>
        <end position="93"/>
    </location>
</feature>
<dbReference type="Pfam" id="PF00708">
    <property type="entry name" value="Acylphosphatase"/>
    <property type="match status" value="1"/>
</dbReference>
<dbReference type="InterPro" id="IPR036046">
    <property type="entry name" value="Acylphosphatase-like_dom_sf"/>
</dbReference>
<feature type="region of interest" description="Disordered" evidence="6">
    <location>
        <begin position="72"/>
        <end position="93"/>
    </location>
</feature>
<evidence type="ECO:0000313" key="8">
    <source>
        <dbReference type="EMBL" id="KKJ76832.1"/>
    </source>
</evidence>
<dbReference type="PANTHER" id="PTHR47268:SF4">
    <property type="entry name" value="ACYLPHOSPHATASE"/>
    <property type="match status" value="1"/>
</dbReference>
<accession>A0A0M2R4Q7</accession>
<evidence type="ECO:0000256" key="4">
    <source>
        <dbReference type="PROSITE-ProRule" id="PRU00520"/>
    </source>
</evidence>
<dbReference type="GO" id="GO:0003998">
    <property type="term" value="F:acylphosphatase activity"/>
    <property type="evidence" value="ECO:0007669"/>
    <property type="project" value="UniProtKB-EC"/>
</dbReference>
<dbReference type="InterPro" id="IPR017968">
    <property type="entry name" value="Acylphosphatase_CS"/>
</dbReference>
<dbReference type="PRINTS" id="PR00112">
    <property type="entry name" value="ACYLPHPHTASE"/>
</dbReference>
<dbReference type="OrthoDB" id="5295388at2"/>
<proteinExistence type="inferred from homology"/>
<dbReference type="InterPro" id="IPR001792">
    <property type="entry name" value="Acylphosphatase-like_dom"/>
</dbReference>
<dbReference type="PROSITE" id="PS00151">
    <property type="entry name" value="ACYLPHOSPHATASE_2"/>
    <property type="match status" value="1"/>
</dbReference>
<evidence type="ECO:0000256" key="6">
    <source>
        <dbReference type="SAM" id="MobiDB-lite"/>
    </source>
</evidence>
<reference evidence="8 9" key="1">
    <citation type="submission" date="2015-03" db="EMBL/GenBank/DDBJ databases">
        <title>Genome sequence of Kiloniella sp. P1-1, isolated from the gut microflora of Pacific white shrimp, Penaeus vannamei.</title>
        <authorList>
            <person name="Shao Z."/>
            <person name="Wang L."/>
            <person name="Li X."/>
        </authorList>
    </citation>
    <scope>NUCLEOTIDE SEQUENCE [LARGE SCALE GENOMIC DNA]</scope>
    <source>
        <strain evidence="8 9">P1-1</strain>
    </source>
</reference>
<evidence type="ECO:0000259" key="7">
    <source>
        <dbReference type="PROSITE" id="PS51160"/>
    </source>
</evidence>
<dbReference type="RefSeq" id="WP_046506600.1">
    <property type="nucleotide sequence ID" value="NZ_CBDDLU010000014.1"/>
</dbReference>
<evidence type="ECO:0000313" key="9">
    <source>
        <dbReference type="Proteomes" id="UP000034491"/>
    </source>
</evidence>
<evidence type="ECO:0000256" key="3">
    <source>
        <dbReference type="ARBA" id="ARBA00047645"/>
    </source>
</evidence>
<dbReference type="PROSITE" id="PS51160">
    <property type="entry name" value="ACYLPHOSPHATASE_3"/>
    <property type="match status" value="1"/>
</dbReference>
<dbReference type="EC" id="3.6.1.7" evidence="2 4"/>
<dbReference type="EMBL" id="LANI01000009">
    <property type="protein sequence ID" value="KKJ76832.1"/>
    <property type="molecule type" value="Genomic_DNA"/>
</dbReference>
<dbReference type="SUPFAM" id="SSF54975">
    <property type="entry name" value="Acylphosphatase/BLUF domain-like"/>
    <property type="match status" value="1"/>
</dbReference>
<evidence type="ECO:0000256" key="2">
    <source>
        <dbReference type="ARBA" id="ARBA00012150"/>
    </source>
</evidence>
<comment type="catalytic activity">
    <reaction evidence="3 4">
        <text>an acyl phosphate + H2O = a carboxylate + phosphate + H(+)</text>
        <dbReference type="Rhea" id="RHEA:14965"/>
        <dbReference type="ChEBI" id="CHEBI:15377"/>
        <dbReference type="ChEBI" id="CHEBI:15378"/>
        <dbReference type="ChEBI" id="CHEBI:29067"/>
        <dbReference type="ChEBI" id="CHEBI:43474"/>
        <dbReference type="ChEBI" id="CHEBI:59918"/>
        <dbReference type="EC" id="3.6.1.7"/>
    </reaction>
</comment>
<feature type="active site" evidence="4">
    <location>
        <position position="38"/>
    </location>
</feature>
<name>A0A0M2R4Q7_9PROT</name>
<dbReference type="InterPro" id="IPR020456">
    <property type="entry name" value="Acylphosphatase"/>
</dbReference>